<dbReference type="InterPro" id="IPR004166">
    <property type="entry name" value="a-kinase_dom"/>
</dbReference>
<dbReference type="InterPro" id="IPR051852">
    <property type="entry name" value="Alpha-type_PK"/>
</dbReference>
<evidence type="ECO:0000259" key="7">
    <source>
        <dbReference type="PROSITE" id="PS51158"/>
    </source>
</evidence>
<accession>A0ABQ8K512</accession>
<dbReference type="RefSeq" id="XP_047774622.1">
    <property type="nucleotide sequence ID" value="XM_047921794.1"/>
</dbReference>
<dbReference type="InterPro" id="IPR011009">
    <property type="entry name" value="Kinase-like_dom_sf"/>
</dbReference>
<dbReference type="PANTHER" id="PTHR45992:SF2">
    <property type="entry name" value="EUKARYOTIC ELONGATION FACTOR 2 KINASE"/>
    <property type="match status" value="1"/>
</dbReference>
<evidence type="ECO:0000256" key="5">
    <source>
        <dbReference type="ARBA" id="ARBA00022840"/>
    </source>
</evidence>
<dbReference type="PROSITE" id="PS51158">
    <property type="entry name" value="ALPHA_KINASE"/>
    <property type="match status" value="1"/>
</dbReference>
<keyword evidence="5" id="KW-0067">ATP-binding</keyword>
<dbReference type="SUPFAM" id="SSF56112">
    <property type="entry name" value="Protein kinase-like (PK-like)"/>
    <property type="match status" value="1"/>
</dbReference>
<protein>
    <submittedName>
        <fullName evidence="8">Kinase-like domain-containing protein</fullName>
    </submittedName>
</protein>
<evidence type="ECO:0000256" key="1">
    <source>
        <dbReference type="ARBA" id="ARBA00022527"/>
    </source>
</evidence>
<dbReference type="Proteomes" id="UP000814176">
    <property type="component" value="Unassembled WGS sequence"/>
</dbReference>
<organism evidence="8 9">
    <name type="scientific">Rhodofomes roseus</name>
    <dbReference type="NCBI Taxonomy" id="34475"/>
    <lineage>
        <taxon>Eukaryota</taxon>
        <taxon>Fungi</taxon>
        <taxon>Dikarya</taxon>
        <taxon>Basidiomycota</taxon>
        <taxon>Agaricomycotina</taxon>
        <taxon>Agaricomycetes</taxon>
        <taxon>Polyporales</taxon>
        <taxon>Rhodofomes</taxon>
    </lineage>
</organism>
<feature type="domain" description="Alpha-type protein kinase" evidence="7">
    <location>
        <begin position="310"/>
        <end position="573"/>
    </location>
</feature>
<proteinExistence type="predicted"/>
<keyword evidence="3" id="KW-0547">Nucleotide-binding</keyword>
<dbReference type="EMBL" id="JADCUA010000025">
    <property type="protein sequence ID" value="KAH9831508.1"/>
    <property type="molecule type" value="Genomic_DNA"/>
</dbReference>
<sequence>MSTSDSDPNVCISLNESDLSCRNYFPKKDEPGPCQKCALLNKLDQETDEFKRKGVSDITQLRTGRNVAIAAPQPRGFRTNCVASANGTRDSYMKALKQLNYTVVRHFKPACKHHRARKLAASSASAFPLTTESLNAARPGRMPASPDSQNQAMGVRLIWLTFQARVSKKLDTRLGMHMAAYEDNLLIEGLHHTEITIMTYPKALRRDEVLLRFEGNKLPIPGSDILLLADFYRLHTTGANKEIYVPKTRKVPGGSKNSHTLTLELLIELDAYTDRIEDTDTTTSLRKSTKRKADTDAMSAPVGKQPRNAATGSVEITWPAVKKTVVAKLEVDKMMSGQTKHVYRHWLTVTSTRVQLFMDGTTYVAKRFFNIGGDGAPGRRVSPSQNYQNLYQEVCRAIQGQWFLDEFYKLVRQRDIEVDMSFRFVRPLLAKEVIDDLGSFSLASGVSQADIDSDSEPDKAGAYWLIEPRRAASVRRWSGTMSHPVVAGQKGATMSVLAHFIYGYSNSELVAADLQSTIAGTDTGTVADVIFDIMTHTPDGNSGVGDHGQEGIDAFIEQHECNYLCKEMGLVTEGGGSDGD</sequence>
<dbReference type="Gene3D" id="3.20.200.10">
    <property type="entry name" value="MHCK/EF2 kinase"/>
    <property type="match status" value="1"/>
</dbReference>
<feature type="region of interest" description="Disordered" evidence="6">
    <location>
        <begin position="280"/>
        <end position="309"/>
    </location>
</feature>
<reference evidence="8 9" key="1">
    <citation type="journal article" date="2021" name="Environ. Microbiol.">
        <title>Gene family expansions and transcriptome signatures uncover fungal adaptations to wood decay.</title>
        <authorList>
            <person name="Hage H."/>
            <person name="Miyauchi S."/>
            <person name="Viragh M."/>
            <person name="Drula E."/>
            <person name="Min B."/>
            <person name="Chaduli D."/>
            <person name="Navarro D."/>
            <person name="Favel A."/>
            <person name="Norest M."/>
            <person name="Lesage-Meessen L."/>
            <person name="Balint B."/>
            <person name="Merenyi Z."/>
            <person name="de Eugenio L."/>
            <person name="Morin E."/>
            <person name="Martinez A.T."/>
            <person name="Baldrian P."/>
            <person name="Stursova M."/>
            <person name="Martinez M.J."/>
            <person name="Novotny C."/>
            <person name="Magnuson J.K."/>
            <person name="Spatafora J.W."/>
            <person name="Maurice S."/>
            <person name="Pangilinan J."/>
            <person name="Andreopoulos W."/>
            <person name="LaButti K."/>
            <person name="Hundley H."/>
            <person name="Na H."/>
            <person name="Kuo A."/>
            <person name="Barry K."/>
            <person name="Lipzen A."/>
            <person name="Henrissat B."/>
            <person name="Riley R."/>
            <person name="Ahrendt S."/>
            <person name="Nagy L.G."/>
            <person name="Grigoriev I.V."/>
            <person name="Martin F."/>
            <person name="Rosso M.N."/>
        </authorList>
    </citation>
    <scope>NUCLEOTIDE SEQUENCE [LARGE SCALE GENOMIC DNA]</scope>
    <source>
        <strain evidence="8 9">CIRM-BRFM 1785</strain>
    </source>
</reference>
<keyword evidence="9" id="KW-1185">Reference proteome</keyword>
<evidence type="ECO:0000313" key="8">
    <source>
        <dbReference type="EMBL" id="KAH9831508.1"/>
    </source>
</evidence>
<comment type="caution">
    <text evidence="8">The sequence shown here is derived from an EMBL/GenBank/DDBJ whole genome shotgun (WGS) entry which is preliminary data.</text>
</comment>
<dbReference type="CDD" id="cd04515">
    <property type="entry name" value="Alpha_kinase"/>
    <property type="match status" value="1"/>
</dbReference>
<name>A0ABQ8K512_9APHY</name>
<evidence type="ECO:0000256" key="6">
    <source>
        <dbReference type="SAM" id="MobiDB-lite"/>
    </source>
</evidence>
<keyword evidence="2" id="KW-0808">Transferase</keyword>
<evidence type="ECO:0000256" key="3">
    <source>
        <dbReference type="ARBA" id="ARBA00022741"/>
    </source>
</evidence>
<dbReference type="PANTHER" id="PTHR45992">
    <property type="entry name" value="EUKARYOTIC ELONGATION FACTOR 2 KINASE-RELATED"/>
    <property type="match status" value="1"/>
</dbReference>
<dbReference type="GeneID" id="72002526"/>
<evidence type="ECO:0000313" key="9">
    <source>
        <dbReference type="Proteomes" id="UP000814176"/>
    </source>
</evidence>
<evidence type="ECO:0000256" key="2">
    <source>
        <dbReference type="ARBA" id="ARBA00022679"/>
    </source>
</evidence>
<gene>
    <name evidence="8" type="ORF">C8Q71DRAFT_726716</name>
</gene>
<keyword evidence="4" id="KW-0418">Kinase</keyword>
<keyword evidence="1" id="KW-0723">Serine/threonine-protein kinase</keyword>
<evidence type="ECO:0000256" key="4">
    <source>
        <dbReference type="ARBA" id="ARBA00022777"/>
    </source>
</evidence>
<dbReference type="Pfam" id="PF02816">
    <property type="entry name" value="Alpha_kinase"/>
    <property type="match status" value="1"/>
</dbReference>